<name>A0A026W9E6_OOCBI</name>
<protein>
    <submittedName>
        <fullName evidence="4">Leucine-rich repeat-containing protein</fullName>
    </submittedName>
</protein>
<dbReference type="SMART" id="SM00364">
    <property type="entry name" value="LRR_BAC"/>
    <property type="match status" value="3"/>
</dbReference>
<evidence type="ECO:0000313" key="4">
    <source>
        <dbReference type="EMBL" id="EZA52660.1"/>
    </source>
</evidence>
<dbReference type="EMBL" id="KK107321">
    <property type="protein sequence ID" value="EZA52660.1"/>
    <property type="molecule type" value="Genomic_DNA"/>
</dbReference>
<dbReference type="PANTHER" id="PTHR48051:SF1">
    <property type="entry name" value="RAS SUPPRESSOR PROTEIN 1"/>
    <property type="match status" value="1"/>
</dbReference>
<proteinExistence type="predicted"/>
<organism evidence="4 5">
    <name type="scientific">Ooceraea biroi</name>
    <name type="common">Clonal raider ant</name>
    <name type="synonym">Cerapachys biroi</name>
    <dbReference type="NCBI Taxonomy" id="2015173"/>
    <lineage>
        <taxon>Eukaryota</taxon>
        <taxon>Metazoa</taxon>
        <taxon>Ecdysozoa</taxon>
        <taxon>Arthropoda</taxon>
        <taxon>Hexapoda</taxon>
        <taxon>Insecta</taxon>
        <taxon>Pterygota</taxon>
        <taxon>Neoptera</taxon>
        <taxon>Endopterygota</taxon>
        <taxon>Hymenoptera</taxon>
        <taxon>Apocrita</taxon>
        <taxon>Aculeata</taxon>
        <taxon>Formicoidea</taxon>
        <taxon>Formicidae</taxon>
        <taxon>Dorylinae</taxon>
        <taxon>Ooceraea</taxon>
    </lineage>
</organism>
<dbReference type="PANTHER" id="PTHR48051">
    <property type="match status" value="1"/>
</dbReference>
<keyword evidence="1" id="KW-0433">Leucine-rich repeat</keyword>
<dbReference type="PROSITE" id="PS51450">
    <property type="entry name" value="LRR"/>
    <property type="match status" value="1"/>
</dbReference>
<dbReference type="OMA" id="CYQSPRK"/>
<dbReference type="GO" id="GO:0005737">
    <property type="term" value="C:cytoplasm"/>
    <property type="evidence" value="ECO:0007669"/>
    <property type="project" value="TreeGrafter"/>
</dbReference>
<dbReference type="OrthoDB" id="40118at2759"/>
<keyword evidence="2" id="KW-0677">Repeat</keyword>
<dbReference type="SMART" id="SM00369">
    <property type="entry name" value="LRR_TYP"/>
    <property type="match status" value="3"/>
</dbReference>
<dbReference type="Pfam" id="PF13855">
    <property type="entry name" value="LRR_8"/>
    <property type="match status" value="1"/>
</dbReference>
<evidence type="ECO:0000256" key="1">
    <source>
        <dbReference type="ARBA" id="ARBA00022614"/>
    </source>
</evidence>
<dbReference type="InterPro" id="IPR001611">
    <property type="entry name" value="Leu-rich_rpt"/>
</dbReference>
<dbReference type="AlphaFoldDB" id="A0A026W9E6"/>
<keyword evidence="5" id="KW-1185">Reference proteome</keyword>
<sequence>MSDIADALLAQYYGFSKNSKPEKFLSIHECVSHAENDVHKLVGEQSTADTNDDDTSKETELQANNVENEESNSEDIPVRSSQALEREALDDDEETGFDIIFEGDTGNVFENINASSSKKAKDLTLNTSKAISTILAPEDNEGNDLYLSLSEDALADSASDISSVAGRKTSPKSSTRFASPSTPPQEKVPVYNETFIDLAGTGLTSLPIEMVKNYFIIRMLYLENNSLTELPKELFASLPKLQWLDVRNNQLTSLPASIKSHPSLETILLEGNKIEKLPLELCLVPKLKILNVAHNPIVEPPEDVIALGCSSILNYLRTKWNKLHPNGSVKFVEQRIEPRLSTILCYQSPREKRLKLPKISRRTLKSANNIGDSSTGMSTRKKSRAYKPSNRCEGKGTNLAMEQRMYWISKARDLLSAQSATIQKIKDSDIIKEWRRDKRSFGKSMEKVSKRNKDDIPFAIDIEDYPALQKQQKGEKCAIGQTQGRLKFTPPVNINQKLLDLSKSLHKLEITESLEILTPKSKQKYLQTAIEKLSHFQKEIQTLRRYNEILAPINSPNNSS</sequence>
<reference evidence="4 5" key="1">
    <citation type="journal article" date="2014" name="Curr. Biol.">
        <title>The genome of the clonal raider ant Cerapachys biroi.</title>
        <authorList>
            <person name="Oxley P.R."/>
            <person name="Ji L."/>
            <person name="Fetter-Pruneda I."/>
            <person name="McKenzie S.K."/>
            <person name="Li C."/>
            <person name="Hu H."/>
            <person name="Zhang G."/>
            <person name="Kronauer D.J."/>
        </authorList>
    </citation>
    <scope>NUCLEOTIDE SEQUENCE [LARGE SCALE GENOMIC DNA]</scope>
</reference>
<evidence type="ECO:0000256" key="3">
    <source>
        <dbReference type="SAM" id="MobiDB-lite"/>
    </source>
</evidence>
<dbReference type="InterPro" id="IPR050216">
    <property type="entry name" value="LRR_domain-containing"/>
</dbReference>
<gene>
    <name evidence="4" type="ORF">X777_07041</name>
</gene>
<dbReference type="Gene3D" id="3.80.10.10">
    <property type="entry name" value="Ribonuclease Inhibitor"/>
    <property type="match status" value="1"/>
</dbReference>
<feature type="compositionally biased region" description="Polar residues" evidence="3">
    <location>
        <begin position="367"/>
        <end position="378"/>
    </location>
</feature>
<accession>A0A026W9E6</accession>
<dbReference type="InterPro" id="IPR032675">
    <property type="entry name" value="LRR_dom_sf"/>
</dbReference>
<dbReference type="Proteomes" id="UP000053097">
    <property type="component" value="Unassembled WGS sequence"/>
</dbReference>
<evidence type="ECO:0000256" key="2">
    <source>
        <dbReference type="ARBA" id="ARBA00022737"/>
    </source>
</evidence>
<feature type="region of interest" description="Disordered" evidence="3">
    <location>
        <begin position="367"/>
        <end position="394"/>
    </location>
</feature>
<dbReference type="SUPFAM" id="SSF52058">
    <property type="entry name" value="L domain-like"/>
    <property type="match status" value="1"/>
</dbReference>
<dbReference type="InterPro" id="IPR003591">
    <property type="entry name" value="Leu-rich_rpt_typical-subtyp"/>
</dbReference>
<evidence type="ECO:0000313" key="5">
    <source>
        <dbReference type="Proteomes" id="UP000053097"/>
    </source>
</evidence>
<dbReference type="STRING" id="2015173.A0A026W9E6"/>
<feature type="compositionally biased region" description="Polar residues" evidence="3">
    <location>
        <begin position="171"/>
        <end position="180"/>
    </location>
</feature>
<feature type="region of interest" description="Disordered" evidence="3">
    <location>
        <begin position="161"/>
        <end position="186"/>
    </location>
</feature>